<protein>
    <submittedName>
        <fullName evidence="1">Uncharacterized protein</fullName>
    </submittedName>
</protein>
<reference evidence="1 2" key="1">
    <citation type="submission" date="2011-08" db="EMBL/GenBank/DDBJ databases">
        <authorList>
            <person name="Weinstock G."/>
            <person name="Sodergren E."/>
            <person name="Clifton S."/>
            <person name="Fulton L."/>
            <person name="Fulton B."/>
            <person name="Courtney L."/>
            <person name="Fronick C."/>
            <person name="Harrison M."/>
            <person name="Strong C."/>
            <person name="Farmer C."/>
            <person name="Delahaunty K."/>
            <person name="Markovic C."/>
            <person name="Hall O."/>
            <person name="Minx P."/>
            <person name="Tomlinson C."/>
            <person name="Mitreva M."/>
            <person name="Hou S."/>
            <person name="Chen J."/>
            <person name="Wollam A."/>
            <person name="Pepin K.H."/>
            <person name="Johnson M."/>
            <person name="Bhonagiri V."/>
            <person name="Zhang X."/>
            <person name="Suruliraj S."/>
            <person name="Warren W."/>
            <person name="Chinwalla A."/>
            <person name="Mardis E.R."/>
            <person name="Wilson R.K."/>
        </authorList>
    </citation>
    <scope>NUCLEOTIDE SEQUENCE [LARGE SCALE GENOMIC DNA]</scope>
    <source>
        <strain evidence="1 2">ATCC 29863</strain>
    </source>
</reference>
<dbReference type="EMBL" id="AGCK01000061">
    <property type="protein sequence ID" value="EHM53639.1"/>
    <property type="molecule type" value="Genomic_DNA"/>
</dbReference>
<accession>G9YN61</accession>
<gene>
    <name evidence="1" type="ORF">HMPREF0372_00933</name>
</gene>
<organism evidence="1 2">
    <name type="scientific">Flavonifractor plautii ATCC 29863</name>
    <dbReference type="NCBI Taxonomy" id="411475"/>
    <lineage>
        <taxon>Bacteria</taxon>
        <taxon>Bacillati</taxon>
        <taxon>Bacillota</taxon>
        <taxon>Clostridia</taxon>
        <taxon>Eubacteriales</taxon>
        <taxon>Oscillospiraceae</taxon>
        <taxon>Flavonifractor</taxon>
    </lineage>
</organism>
<name>G9YN61_FLAPL</name>
<sequence>MPSFPRKIYSAYQTEKCVPFLAVRIKLARYVILLRRKLKMPFLNSPGNKKRRPDG</sequence>
<dbReference type="HOGENOM" id="CLU_3025637_0_0_9"/>
<comment type="caution">
    <text evidence="1">The sequence shown here is derived from an EMBL/GenBank/DDBJ whole genome shotgun (WGS) entry which is preliminary data.</text>
</comment>
<evidence type="ECO:0000313" key="2">
    <source>
        <dbReference type="Proteomes" id="UP000004459"/>
    </source>
</evidence>
<evidence type="ECO:0000313" key="1">
    <source>
        <dbReference type="EMBL" id="EHM53639.1"/>
    </source>
</evidence>
<proteinExistence type="predicted"/>
<dbReference type="AlphaFoldDB" id="G9YN61"/>
<dbReference type="Proteomes" id="UP000004459">
    <property type="component" value="Unassembled WGS sequence"/>
</dbReference>